<dbReference type="RefSeq" id="WP_382400249.1">
    <property type="nucleotide sequence ID" value="NZ_JBHTNH010000023.1"/>
</dbReference>
<dbReference type="Gene3D" id="3.30.420.40">
    <property type="match status" value="2"/>
</dbReference>
<evidence type="ECO:0000256" key="9">
    <source>
        <dbReference type="ARBA" id="ARBA00023186"/>
    </source>
</evidence>
<evidence type="ECO:0000313" key="14">
    <source>
        <dbReference type="EMBL" id="MFD1362066.1"/>
    </source>
</evidence>
<reference evidence="15" key="1">
    <citation type="journal article" date="2019" name="Int. J. Syst. Evol. Microbiol.">
        <title>The Global Catalogue of Microorganisms (GCM) 10K type strain sequencing project: providing services to taxonomists for standard genome sequencing and annotation.</title>
        <authorList>
            <consortium name="The Broad Institute Genomics Platform"/>
            <consortium name="The Broad Institute Genome Sequencing Center for Infectious Disease"/>
            <person name="Wu L."/>
            <person name="Ma J."/>
        </authorList>
    </citation>
    <scope>NUCLEOTIDE SEQUENCE [LARGE SCALE GENOMIC DNA]</scope>
    <source>
        <strain evidence="15">CCUG 54822</strain>
    </source>
</reference>
<comment type="function">
    <text evidence="1">Acts as a chaperone.</text>
</comment>
<dbReference type="Gene3D" id="3.90.640.10">
    <property type="entry name" value="Actin, Chain A, domain 4"/>
    <property type="match status" value="1"/>
</dbReference>
<proteinExistence type="inferred from homology"/>
<keyword evidence="6 13" id="KW-0547">Nucleotide-binding</keyword>
<evidence type="ECO:0000256" key="13">
    <source>
        <dbReference type="RuleBase" id="RU003322"/>
    </source>
</evidence>
<keyword evidence="15" id="KW-1185">Reference proteome</keyword>
<evidence type="ECO:0000256" key="12">
    <source>
        <dbReference type="ARBA" id="ARBA00033103"/>
    </source>
</evidence>
<evidence type="ECO:0000256" key="7">
    <source>
        <dbReference type="ARBA" id="ARBA00022840"/>
    </source>
</evidence>
<comment type="similarity">
    <text evidence="2 13">Belongs to the heat shock protein 70 family.</text>
</comment>
<dbReference type="InterPro" id="IPR018181">
    <property type="entry name" value="Heat_shock_70_CS"/>
</dbReference>
<dbReference type="PROSITE" id="PS00329">
    <property type="entry name" value="HSP70_2"/>
    <property type="match status" value="1"/>
</dbReference>
<dbReference type="PRINTS" id="PR00301">
    <property type="entry name" value="HEATSHOCK70"/>
</dbReference>
<keyword evidence="9" id="KW-0143">Chaperone</keyword>
<keyword evidence="7 13" id="KW-0067">ATP-binding</keyword>
<evidence type="ECO:0000256" key="11">
    <source>
        <dbReference type="ARBA" id="ARBA00030945"/>
    </source>
</evidence>
<dbReference type="InterPro" id="IPR029047">
    <property type="entry name" value="HSP70_peptide-bd_sf"/>
</dbReference>
<evidence type="ECO:0000256" key="10">
    <source>
        <dbReference type="ARBA" id="ARBA00030019"/>
    </source>
</evidence>
<dbReference type="InterPro" id="IPR013126">
    <property type="entry name" value="Hsp_70_fam"/>
</dbReference>
<dbReference type="SUPFAM" id="SSF53067">
    <property type="entry name" value="Actin-like ATPase domain"/>
    <property type="match status" value="2"/>
</dbReference>
<keyword evidence="5" id="KW-0597">Phosphoprotein</keyword>
<gene>
    <name evidence="14" type="ORF">ACFQ4A_10410</name>
</gene>
<accession>A0ABW3ZUQ8</accession>
<evidence type="ECO:0000256" key="5">
    <source>
        <dbReference type="ARBA" id="ARBA00022553"/>
    </source>
</evidence>
<evidence type="ECO:0000256" key="4">
    <source>
        <dbReference type="ARBA" id="ARBA00017249"/>
    </source>
</evidence>
<dbReference type="Proteomes" id="UP001597178">
    <property type="component" value="Unassembled WGS sequence"/>
</dbReference>
<dbReference type="PANTHER" id="PTHR19375">
    <property type="entry name" value="HEAT SHOCK PROTEIN 70KDA"/>
    <property type="match status" value="1"/>
</dbReference>
<dbReference type="Pfam" id="PF00012">
    <property type="entry name" value="HSP70"/>
    <property type="match status" value="2"/>
</dbReference>
<evidence type="ECO:0000256" key="6">
    <source>
        <dbReference type="ARBA" id="ARBA00022741"/>
    </source>
</evidence>
<evidence type="ECO:0000313" key="15">
    <source>
        <dbReference type="Proteomes" id="UP001597178"/>
    </source>
</evidence>
<dbReference type="SUPFAM" id="SSF100920">
    <property type="entry name" value="Heat shock protein 70kD (HSP70), peptide-binding domain"/>
    <property type="match status" value="1"/>
</dbReference>
<organism evidence="14 15">
    <name type="scientific">Lentibacillus salinarum</name>
    <dbReference type="NCBI Taxonomy" id="446820"/>
    <lineage>
        <taxon>Bacteria</taxon>
        <taxon>Bacillati</taxon>
        <taxon>Bacillota</taxon>
        <taxon>Bacilli</taxon>
        <taxon>Bacillales</taxon>
        <taxon>Bacillaceae</taxon>
        <taxon>Lentibacillus</taxon>
    </lineage>
</organism>
<evidence type="ECO:0000256" key="8">
    <source>
        <dbReference type="ARBA" id="ARBA00023016"/>
    </source>
</evidence>
<comment type="caution">
    <text evidence="14">The sequence shown here is derived from an EMBL/GenBank/DDBJ whole genome shotgun (WGS) entry which is preliminary data.</text>
</comment>
<sequence length="606" mass="67027">MTEAKVSDQSFRPIIGIDLGTTNSGAAYIYKQKPQIIPMKNERAMVPSVVLHDPDGNVIVGEDARSALIAMPDRTKTAVKRDMGEDKTISLGDRSYTPEEISAMILKEIKKKADKHLGEGEKEAVITVPAYFTNQQRQATKRAGELAGFTVERIINEPTAAALAYGMQHMQDNSHILVYDLGGGTFDVSIVELMDGILEVKASAGNHQLGGEDFDWILVDWFAEKIIDQHKIDPREDIRAKARLKDEAEKVKKQLSFDETADVSIPVATVSGNKPIGLDITLSRDTFDSLIEPLLLETVEKLKQVLDDANLKANDIDDVILVGGSTRIPQVHQLITDYFGNTPKSAINPDEAVALGAAVQAGIKSGALENNRFIVTDVAPFSMGLAVLDHTGRRMKPGAFHKLIPRNTTIPVTRTETYYTSVDNQTAVNIEIYQGEHDWVKDNYFLNEFLLEGLPPRPAGTEAVEVTFRYNLNGLLEVTAKNASSGNEMTVTIEDAIDRSSEDVFQDSLTKIEAAYEPDEKEIDQQLDLFEWDEGDMPAETESYDDLLKEAGEWKERFQKALKASNEQTALKDAIEDLETAIQSNDPMTLNETIESAIDLAIELEL</sequence>
<dbReference type="InterPro" id="IPR043129">
    <property type="entry name" value="ATPase_NBD"/>
</dbReference>
<dbReference type="Gene3D" id="2.60.34.10">
    <property type="entry name" value="Substrate Binding Domain Of DNAk, Chain A, domain 1"/>
    <property type="match status" value="1"/>
</dbReference>
<name>A0ABW3ZUQ8_9BACI</name>
<evidence type="ECO:0000256" key="2">
    <source>
        <dbReference type="ARBA" id="ARBA00007381"/>
    </source>
</evidence>
<evidence type="ECO:0000256" key="1">
    <source>
        <dbReference type="ARBA" id="ARBA00002290"/>
    </source>
</evidence>
<keyword evidence="8" id="KW-0346">Stress response</keyword>
<dbReference type="EMBL" id="JBHTNH010000023">
    <property type="protein sequence ID" value="MFD1362066.1"/>
    <property type="molecule type" value="Genomic_DNA"/>
</dbReference>
<dbReference type="PROSITE" id="PS00297">
    <property type="entry name" value="HSP70_1"/>
    <property type="match status" value="1"/>
</dbReference>
<evidence type="ECO:0000256" key="3">
    <source>
        <dbReference type="ARBA" id="ARBA00014415"/>
    </source>
</evidence>
<protein>
    <recommendedName>
        <fullName evidence="3">Chaperone protein DnaK</fullName>
    </recommendedName>
    <alternativeName>
        <fullName evidence="4">Chaperone protein dnaK</fullName>
    </alternativeName>
    <alternativeName>
        <fullName evidence="12">HSP70</fullName>
    </alternativeName>
    <alternativeName>
        <fullName evidence="11">Heat shock 70 kDa protein</fullName>
    </alternativeName>
    <alternativeName>
        <fullName evidence="10">Heat shock protein 70</fullName>
    </alternativeName>
</protein>
<dbReference type="PROSITE" id="PS01036">
    <property type="entry name" value="HSP70_3"/>
    <property type="match status" value="1"/>
</dbReference>